<reference evidence="2" key="1">
    <citation type="submission" date="2016-10" db="EMBL/GenBank/DDBJ databases">
        <authorList>
            <person name="Varghese N."/>
            <person name="Submissions S."/>
        </authorList>
    </citation>
    <scope>NUCLEOTIDE SEQUENCE [LARGE SCALE GENOMIC DNA]</scope>
    <source>
        <strain evidence="2">DSM 17038</strain>
    </source>
</reference>
<name>A0A1I2ZAD1_9FIRM</name>
<evidence type="ECO:0000313" key="2">
    <source>
        <dbReference type="Proteomes" id="UP000199337"/>
    </source>
</evidence>
<dbReference type="RefSeq" id="WP_092475503.1">
    <property type="nucleotide sequence ID" value="NZ_FOOX01000025.1"/>
</dbReference>
<dbReference type="OrthoDB" id="2068520at2"/>
<evidence type="ECO:0000313" key="1">
    <source>
        <dbReference type="EMBL" id="SFH34535.1"/>
    </source>
</evidence>
<dbReference type="AlphaFoldDB" id="A0A1I2ZAD1"/>
<dbReference type="EMBL" id="FOOX01000025">
    <property type="protein sequence ID" value="SFH34535.1"/>
    <property type="molecule type" value="Genomic_DNA"/>
</dbReference>
<keyword evidence="2" id="KW-1185">Reference proteome</keyword>
<gene>
    <name evidence="1" type="ORF">SAMN05660649_04838</name>
</gene>
<sequence length="94" mass="10460">MKGLTPAIKYFKDAIKESDEISAECSESLKTELTKQKGYFIIAVAAMEKQTPNPVIPNKRIAELCKCPICKTELCRDDNDLNYCPTCGQALELS</sequence>
<protein>
    <submittedName>
        <fullName evidence="1">Uncharacterized protein</fullName>
    </submittedName>
</protein>
<proteinExistence type="predicted"/>
<organism evidence="1 2">
    <name type="scientific">Desulfotruncus arcticus DSM 17038</name>
    <dbReference type="NCBI Taxonomy" id="1121424"/>
    <lineage>
        <taxon>Bacteria</taxon>
        <taxon>Bacillati</taxon>
        <taxon>Bacillota</taxon>
        <taxon>Clostridia</taxon>
        <taxon>Eubacteriales</taxon>
        <taxon>Desulfallaceae</taxon>
        <taxon>Desulfotruncus</taxon>
    </lineage>
</organism>
<accession>A0A1I2ZAD1</accession>
<dbReference type="Proteomes" id="UP000199337">
    <property type="component" value="Unassembled WGS sequence"/>
</dbReference>